<dbReference type="GO" id="GO:0003677">
    <property type="term" value="F:DNA binding"/>
    <property type="evidence" value="ECO:0007669"/>
    <property type="project" value="UniProtKB-KW"/>
</dbReference>
<dbReference type="Pfam" id="PF00847">
    <property type="entry name" value="AP2"/>
    <property type="match status" value="1"/>
</dbReference>
<name>A0ABC8UHS3_9AQUA</name>
<accession>A0ABC8UHS3</accession>
<evidence type="ECO:0000259" key="7">
    <source>
        <dbReference type="PROSITE" id="PS51032"/>
    </source>
</evidence>
<comment type="subcellular location">
    <subcellularLocation>
        <location evidence="1">Nucleus</location>
    </subcellularLocation>
</comment>
<protein>
    <recommendedName>
        <fullName evidence="7">AP2/ERF domain-containing protein</fullName>
    </recommendedName>
</protein>
<organism evidence="8 9">
    <name type="scientific">Ilex paraguariensis</name>
    <name type="common">yerba mate</name>
    <dbReference type="NCBI Taxonomy" id="185542"/>
    <lineage>
        <taxon>Eukaryota</taxon>
        <taxon>Viridiplantae</taxon>
        <taxon>Streptophyta</taxon>
        <taxon>Embryophyta</taxon>
        <taxon>Tracheophyta</taxon>
        <taxon>Spermatophyta</taxon>
        <taxon>Magnoliopsida</taxon>
        <taxon>eudicotyledons</taxon>
        <taxon>Gunneridae</taxon>
        <taxon>Pentapetalae</taxon>
        <taxon>asterids</taxon>
        <taxon>campanulids</taxon>
        <taxon>Aquifoliales</taxon>
        <taxon>Aquifoliaceae</taxon>
        <taxon>Ilex</taxon>
    </lineage>
</organism>
<feature type="region of interest" description="Disordered" evidence="6">
    <location>
        <begin position="15"/>
        <end position="35"/>
    </location>
</feature>
<evidence type="ECO:0000256" key="4">
    <source>
        <dbReference type="ARBA" id="ARBA00023163"/>
    </source>
</evidence>
<feature type="domain" description="AP2/ERF" evidence="7">
    <location>
        <begin position="88"/>
        <end position="151"/>
    </location>
</feature>
<evidence type="ECO:0000256" key="3">
    <source>
        <dbReference type="ARBA" id="ARBA00023125"/>
    </source>
</evidence>
<dbReference type="PRINTS" id="PR00367">
    <property type="entry name" value="ETHRSPELEMNT"/>
</dbReference>
<dbReference type="Gene3D" id="3.30.730.10">
    <property type="entry name" value="AP2/ERF domain"/>
    <property type="match status" value="1"/>
</dbReference>
<gene>
    <name evidence="8" type="ORF">ILEXP_LOCUS50612</name>
</gene>
<evidence type="ECO:0000256" key="2">
    <source>
        <dbReference type="ARBA" id="ARBA00023015"/>
    </source>
</evidence>
<dbReference type="InterPro" id="IPR016177">
    <property type="entry name" value="DNA-bd_dom_sf"/>
</dbReference>
<dbReference type="InterPro" id="IPR001471">
    <property type="entry name" value="AP2/ERF_dom"/>
</dbReference>
<proteinExistence type="predicted"/>
<dbReference type="AlphaFoldDB" id="A0ABC8UHS3"/>
<keyword evidence="5" id="KW-0539">Nucleus</keyword>
<dbReference type="CDD" id="cd00018">
    <property type="entry name" value="AP2"/>
    <property type="match status" value="1"/>
</dbReference>
<feature type="region of interest" description="Disordered" evidence="6">
    <location>
        <begin position="151"/>
        <end position="173"/>
    </location>
</feature>
<keyword evidence="4" id="KW-0804">Transcription</keyword>
<dbReference type="Proteomes" id="UP001642360">
    <property type="component" value="Unassembled WGS sequence"/>
</dbReference>
<dbReference type="PROSITE" id="PS51032">
    <property type="entry name" value="AP2_ERF"/>
    <property type="match status" value="1"/>
</dbReference>
<evidence type="ECO:0000256" key="5">
    <source>
        <dbReference type="ARBA" id="ARBA00023242"/>
    </source>
</evidence>
<reference evidence="8 9" key="1">
    <citation type="submission" date="2024-02" db="EMBL/GenBank/DDBJ databases">
        <authorList>
            <person name="Vignale AGUSTIN F."/>
            <person name="Sosa J E."/>
            <person name="Modenutti C."/>
        </authorList>
    </citation>
    <scope>NUCLEOTIDE SEQUENCE [LARGE SCALE GENOMIC DNA]</scope>
</reference>
<evidence type="ECO:0000256" key="1">
    <source>
        <dbReference type="ARBA" id="ARBA00004123"/>
    </source>
</evidence>
<keyword evidence="2" id="KW-0805">Transcription regulation</keyword>
<keyword evidence="9" id="KW-1185">Reference proteome</keyword>
<evidence type="ECO:0000313" key="8">
    <source>
        <dbReference type="EMBL" id="CAK9180601.1"/>
    </source>
</evidence>
<dbReference type="GO" id="GO:0005634">
    <property type="term" value="C:nucleus"/>
    <property type="evidence" value="ECO:0007669"/>
    <property type="project" value="UniProtKB-SubCell"/>
</dbReference>
<dbReference type="PANTHER" id="PTHR31194">
    <property type="entry name" value="SHN SHINE , DNA BINDING / TRANSCRIPTION FACTOR"/>
    <property type="match status" value="1"/>
</dbReference>
<feature type="compositionally biased region" description="Basic and acidic residues" evidence="6">
    <location>
        <begin position="24"/>
        <end position="35"/>
    </location>
</feature>
<dbReference type="EMBL" id="CAUOFW020007775">
    <property type="protein sequence ID" value="CAK9180601.1"/>
    <property type="molecule type" value="Genomic_DNA"/>
</dbReference>
<evidence type="ECO:0000313" key="9">
    <source>
        <dbReference type="Proteomes" id="UP001642360"/>
    </source>
</evidence>
<dbReference type="SMART" id="SM00380">
    <property type="entry name" value="AP2"/>
    <property type="match status" value="1"/>
</dbReference>
<evidence type="ECO:0000256" key="6">
    <source>
        <dbReference type="SAM" id="MobiDB-lite"/>
    </source>
</evidence>
<dbReference type="InterPro" id="IPR050913">
    <property type="entry name" value="AP2/ERF_ERF"/>
</dbReference>
<dbReference type="InterPro" id="IPR036955">
    <property type="entry name" value="AP2/ERF_dom_sf"/>
</dbReference>
<keyword evidence="3" id="KW-0238">DNA-binding</keyword>
<dbReference type="PANTHER" id="PTHR31194:SF187">
    <property type="entry name" value="ETHYLENE-RESPONSIVE TRANSCRIPTION FACTOR ERF118-LIKE"/>
    <property type="match status" value="1"/>
</dbReference>
<sequence length="339" mass="37743">MEECAKSMRKLRISFNDPDATDSGSEKDEPIHDNKHGCPRFKRVVREIVVPGGPYESFSENSLHCCNNGGKIAGQIGENKKVQRSSSIYKGVRKRKWGKYAAEIRDPIIGKRVWLGTYNTAEEASTAYQTKKLEIERTLMLERSKKSISSAASTGQGSCASEETNALFSHPSPSSVLDVSTSNPFVNGPGNAIKEETNAIKIEGEGEKLPIVGFSENQLVLPSIRQEFNMGLDDHLPFGSDMGDQFISNFLEDLPMSPSNPGHNFSIEDNLHCHNNLRQMNFEELDDNDFGQFFKDLNDSDIDFPMQEFENGGNDLPMFDEDEIAWLNETLGEDQGNGC</sequence>
<comment type="caution">
    <text evidence="8">The sequence shown here is derived from an EMBL/GenBank/DDBJ whole genome shotgun (WGS) entry which is preliminary data.</text>
</comment>
<dbReference type="SUPFAM" id="SSF54171">
    <property type="entry name" value="DNA-binding domain"/>
    <property type="match status" value="1"/>
</dbReference>